<evidence type="ECO:0000313" key="1">
    <source>
        <dbReference type="EMBL" id="PIB23979.1"/>
    </source>
</evidence>
<sequence>MTTVGQVSDIRGTCGGRVCPPKCAIFGRQIAAMSQNMPVIFHTQKIDFAVSKNEINDPI</sequence>
<organism evidence="1 2">
    <name type="scientific">Paramylibacter kogurei</name>
    <dbReference type="NCBI Taxonomy" id="1889778"/>
    <lineage>
        <taxon>Bacteria</taxon>
        <taxon>Pseudomonadati</taxon>
        <taxon>Pseudomonadota</taxon>
        <taxon>Alphaproteobacteria</taxon>
        <taxon>Rhodobacterales</taxon>
        <taxon>Paracoccaceae</taxon>
        <taxon>Paramylibacter</taxon>
    </lineage>
</organism>
<gene>
    <name evidence="1" type="ORF">BFP76_01635</name>
</gene>
<dbReference type="EMBL" id="MDGM01000012">
    <property type="protein sequence ID" value="PIB23979.1"/>
    <property type="molecule type" value="Genomic_DNA"/>
</dbReference>
<reference evidence="1 2" key="1">
    <citation type="submission" date="2016-08" db="EMBL/GenBank/DDBJ databases">
        <title>Draft genome of Amylibacter sp. strain 4G11.</title>
        <authorList>
            <person name="Wong S.-K."/>
            <person name="Hamasaki K."/>
            <person name="Yoshizawa S."/>
        </authorList>
    </citation>
    <scope>NUCLEOTIDE SEQUENCE [LARGE SCALE GENOMIC DNA]</scope>
    <source>
        <strain evidence="1 2">4G11</strain>
    </source>
</reference>
<protein>
    <submittedName>
        <fullName evidence="1">Uncharacterized protein</fullName>
    </submittedName>
</protein>
<dbReference type="AlphaFoldDB" id="A0A2G5K4E1"/>
<accession>A0A2G5K4E1</accession>
<name>A0A2G5K4E1_9RHOB</name>
<comment type="caution">
    <text evidence="1">The sequence shown here is derived from an EMBL/GenBank/DDBJ whole genome shotgun (WGS) entry which is preliminary data.</text>
</comment>
<evidence type="ECO:0000313" key="2">
    <source>
        <dbReference type="Proteomes" id="UP000231516"/>
    </source>
</evidence>
<proteinExistence type="predicted"/>
<dbReference type="Proteomes" id="UP000231516">
    <property type="component" value="Unassembled WGS sequence"/>
</dbReference>
<keyword evidence="2" id="KW-1185">Reference proteome</keyword>